<gene>
    <name evidence="1" type="ORF">CQ12_37860</name>
</gene>
<proteinExistence type="predicted"/>
<comment type="caution">
    <text evidence="1">The sequence shown here is derived from an EMBL/GenBank/DDBJ whole genome shotgun (WGS) entry which is preliminary data.</text>
</comment>
<keyword evidence="2" id="KW-1185">Reference proteome</keyword>
<reference evidence="1 2" key="1">
    <citation type="submission" date="2014-03" db="EMBL/GenBank/DDBJ databases">
        <title>Bradyrhizobium valentinum sp. nov., isolated from effective nodules of Lupinus mariae-josephae, a lupine endemic of basic-lime soils in Eastern Spain.</title>
        <authorList>
            <person name="Duran D."/>
            <person name="Rey L."/>
            <person name="Navarro A."/>
            <person name="Busquets A."/>
            <person name="Imperial J."/>
            <person name="Ruiz-Argueso T."/>
        </authorList>
    </citation>
    <scope>NUCLEOTIDE SEQUENCE [LARGE SCALE GENOMIC DNA]</scope>
    <source>
        <strain evidence="1 2">PAC68</strain>
    </source>
</reference>
<dbReference type="EMBL" id="LLXZ01000140">
    <property type="protein sequence ID" value="KRR03692.1"/>
    <property type="molecule type" value="Genomic_DNA"/>
</dbReference>
<evidence type="ECO:0000313" key="1">
    <source>
        <dbReference type="EMBL" id="KRR03692.1"/>
    </source>
</evidence>
<dbReference type="AlphaFoldDB" id="A0A0R3L6W5"/>
<accession>A0A0R3L6W5</accession>
<sequence length="83" mass="9156">MEPLFPEENNSLADLATDLVAKSNALAGRLHPLIRGGIGDLVRSMNCYDTNLIEGHHTHLVDIDRDYSAESEKRDSSLKLGHT</sequence>
<evidence type="ECO:0000313" key="2">
    <source>
        <dbReference type="Proteomes" id="UP000050863"/>
    </source>
</evidence>
<dbReference type="Proteomes" id="UP000050863">
    <property type="component" value="Unassembled WGS sequence"/>
</dbReference>
<dbReference type="STRING" id="280332.CQ12_37860"/>
<organism evidence="1 2">
    <name type="scientific">Bradyrhizobium jicamae</name>
    <dbReference type="NCBI Taxonomy" id="280332"/>
    <lineage>
        <taxon>Bacteria</taxon>
        <taxon>Pseudomonadati</taxon>
        <taxon>Pseudomonadota</taxon>
        <taxon>Alphaproteobacteria</taxon>
        <taxon>Hyphomicrobiales</taxon>
        <taxon>Nitrobacteraceae</taxon>
        <taxon>Bradyrhizobium</taxon>
    </lineage>
</organism>
<name>A0A0R3L6W5_9BRAD</name>
<protein>
    <submittedName>
        <fullName evidence="1">Uncharacterized protein</fullName>
    </submittedName>
</protein>